<evidence type="ECO:0000313" key="2">
    <source>
        <dbReference type="EMBL" id="BBX85552.1"/>
    </source>
</evidence>
<reference evidence="2 3" key="1">
    <citation type="journal article" date="2019" name="Emerg. Microbes Infect.">
        <title>Comprehensive subspecies identification of 175 nontuberculous mycobacteria species based on 7547 genomic profiles.</title>
        <authorList>
            <person name="Matsumoto Y."/>
            <person name="Kinjo T."/>
            <person name="Motooka D."/>
            <person name="Nabeya D."/>
            <person name="Jung N."/>
            <person name="Uechi K."/>
            <person name="Horii T."/>
            <person name="Iida T."/>
            <person name="Fujita J."/>
            <person name="Nakamura S."/>
        </authorList>
    </citation>
    <scope>NUCLEOTIDE SEQUENCE [LARGE SCALE GENOMIC DNA]</scope>
    <source>
        <strain evidence="2 3">JCM 15296</strain>
    </source>
</reference>
<dbReference type="PANTHER" id="PTHR46438">
    <property type="entry name" value="ALPHA/BETA-HYDROLASES SUPERFAMILY PROTEIN"/>
    <property type="match status" value="1"/>
</dbReference>
<protein>
    <recommendedName>
        <fullName evidence="1">AB hydrolase-1 domain-containing protein</fullName>
    </recommendedName>
</protein>
<sequence>MTPATRKAVLRLYRAMPDPAGEAGALAAALRPLDRPALVIWGATDWGLPVALAERQREAFPRAAIHVLSNSGHYPQFDDPEHVTSLVVPFLRTRTGLLSPD</sequence>
<gene>
    <name evidence="2" type="ORF">MAUB_34250</name>
</gene>
<feature type="domain" description="AB hydrolase-1" evidence="1">
    <location>
        <begin position="28"/>
        <end position="80"/>
    </location>
</feature>
<accession>A0ABM7IFG4</accession>
<dbReference type="InterPro" id="IPR029058">
    <property type="entry name" value="AB_hydrolase_fold"/>
</dbReference>
<name>A0ABM7IFG4_9MYCO</name>
<dbReference type="InterPro" id="IPR000073">
    <property type="entry name" value="AB_hydrolase_1"/>
</dbReference>
<dbReference type="Pfam" id="PF00561">
    <property type="entry name" value="Abhydrolase_1"/>
    <property type="match status" value="1"/>
</dbReference>
<dbReference type="Proteomes" id="UP000465609">
    <property type="component" value="Chromosome"/>
</dbReference>
<evidence type="ECO:0000313" key="3">
    <source>
        <dbReference type="Proteomes" id="UP000465609"/>
    </source>
</evidence>
<proteinExistence type="predicted"/>
<dbReference type="Gene3D" id="3.40.50.1820">
    <property type="entry name" value="alpha/beta hydrolase"/>
    <property type="match status" value="1"/>
</dbReference>
<organism evidence="2 3">
    <name type="scientific">Mycolicibacterium aubagnense</name>
    <dbReference type="NCBI Taxonomy" id="319707"/>
    <lineage>
        <taxon>Bacteria</taxon>
        <taxon>Bacillati</taxon>
        <taxon>Actinomycetota</taxon>
        <taxon>Actinomycetes</taxon>
        <taxon>Mycobacteriales</taxon>
        <taxon>Mycobacteriaceae</taxon>
        <taxon>Mycolicibacterium</taxon>
    </lineage>
</organism>
<keyword evidence="3" id="KW-1185">Reference proteome</keyword>
<dbReference type="PANTHER" id="PTHR46438:SF11">
    <property type="entry name" value="LIPASE-RELATED"/>
    <property type="match status" value="1"/>
</dbReference>
<evidence type="ECO:0000259" key="1">
    <source>
        <dbReference type="Pfam" id="PF00561"/>
    </source>
</evidence>
<dbReference type="SUPFAM" id="SSF53474">
    <property type="entry name" value="alpha/beta-Hydrolases"/>
    <property type="match status" value="1"/>
</dbReference>
<dbReference type="RefSeq" id="WP_163911385.1">
    <property type="nucleotide sequence ID" value="NZ_AP022577.1"/>
</dbReference>
<dbReference type="EMBL" id="AP022577">
    <property type="protein sequence ID" value="BBX85552.1"/>
    <property type="molecule type" value="Genomic_DNA"/>
</dbReference>